<dbReference type="GO" id="GO:0001510">
    <property type="term" value="P:RNA methylation"/>
    <property type="evidence" value="ECO:0007669"/>
    <property type="project" value="InterPro"/>
</dbReference>
<comment type="caution">
    <text evidence="7">The sequence shown here is derived from an EMBL/GenBank/DDBJ whole genome shotgun (WGS) entry which is preliminary data.</text>
</comment>
<dbReference type="PROSITE" id="PS51686">
    <property type="entry name" value="SAM_MT_RSMB_NOP"/>
    <property type="match status" value="1"/>
</dbReference>
<keyword evidence="4 5" id="KW-0694">RNA-binding</keyword>
<keyword evidence="3 5" id="KW-0949">S-adenosyl-L-methionine</keyword>
<feature type="domain" description="SAM-dependent MTase RsmB/NOP-type" evidence="6">
    <location>
        <begin position="37"/>
        <end position="329"/>
    </location>
</feature>
<evidence type="ECO:0000313" key="7">
    <source>
        <dbReference type="EMBL" id="TDQ43571.1"/>
    </source>
</evidence>
<feature type="active site" description="Nucleophile" evidence="5">
    <location>
        <position position="253"/>
    </location>
</feature>
<dbReference type="CDD" id="cd02440">
    <property type="entry name" value="AdoMet_MTases"/>
    <property type="match status" value="1"/>
</dbReference>
<dbReference type="Gene3D" id="3.40.50.150">
    <property type="entry name" value="Vaccinia Virus protein VP39"/>
    <property type="match status" value="1"/>
</dbReference>
<dbReference type="AlphaFoldDB" id="A0A4R6UAM0"/>
<dbReference type="InterPro" id="IPR029063">
    <property type="entry name" value="SAM-dependent_MTases_sf"/>
</dbReference>
<evidence type="ECO:0000256" key="3">
    <source>
        <dbReference type="ARBA" id="ARBA00022691"/>
    </source>
</evidence>
<feature type="binding site" evidence="5">
    <location>
        <position position="181"/>
    </location>
    <ligand>
        <name>S-adenosyl-L-methionine</name>
        <dbReference type="ChEBI" id="CHEBI:59789"/>
    </ligand>
</feature>
<dbReference type="InterPro" id="IPR049560">
    <property type="entry name" value="MeTrfase_RsmB-F_NOP2_cat"/>
</dbReference>
<evidence type="ECO:0000256" key="4">
    <source>
        <dbReference type="ARBA" id="ARBA00022884"/>
    </source>
</evidence>
<evidence type="ECO:0000256" key="2">
    <source>
        <dbReference type="ARBA" id="ARBA00022679"/>
    </source>
</evidence>
<dbReference type="PANTHER" id="PTHR22807:SF61">
    <property type="entry name" value="NOL1_NOP2_SUN FAMILY PROTEIN _ ANTITERMINATION NUSB DOMAIN-CONTAINING PROTEIN"/>
    <property type="match status" value="1"/>
</dbReference>
<dbReference type="PANTHER" id="PTHR22807">
    <property type="entry name" value="NOP2 YEAST -RELATED NOL1/NOP2/FMU SUN DOMAIN-CONTAINING"/>
    <property type="match status" value="1"/>
</dbReference>
<evidence type="ECO:0000256" key="1">
    <source>
        <dbReference type="ARBA" id="ARBA00022603"/>
    </source>
</evidence>
<dbReference type="SUPFAM" id="SSF53335">
    <property type="entry name" value="S-adenosyl-L-methionine-dependent methyltransferases"/>
    <property type="match status" value="1"/>
</dbReference>
<dbReference type="InterPro" id="IPR001678">
    <property type="entry name" value="MeTrfase_RsmB-F_NOP2_dom"/>
</dbReference>
<evidence type="ECO:0000259" key="6">
    <source>
        <dbReference type="PROSITE" id="PS51686"/>
    </source>
</evidence>
<dbReference type="GO" id="GO:0008173">
    <property type="term" value="F:RNA methyltransferase activity"/>
    <property type="evidence" value="ECO:0007669"/>
    <property type="project" value="InterPro"/>
</dbReference>
<dbReference type="RefSeq" id="WP_133597011.1">
    <property type="nucleotide sequence ID" value="NZ_SNYL01000006.1"/>
</dbReference>
<evidence type="ECO:0000313" key="8">
    <source>
        <dbReference type="Proteomes" id="UP000295510"/>
    </source>
</evidence>
<dbReference type="EMBL" id="SNYL01000006">
    <property type="protein sequence ID" value="TDQ43571.1"/>
    <property type="molecule type" value="Genomic_DNA"/>
</dbReference>
<comment type="similarity">
    <text evidence="5">Belongs to the class I-like SAM-binding methyltransferase superfamily. RsmB/NOP family.</text>
</comment>
<proteinExistence type="inferred from homology"/>
<evidence type="ECO:0000256" key="5">
    <source>
        <dbReference type="PROSITE-ProRule" id="PRU01023"/>
    </source>
</evidence>
<dbReference type="PRINTS" id="PR02008">
    <property type="entry name" value="RCMTFAMILY"/>
</dbReference>
<gene>
    <name evidence="7" type="ORF">DFR43_106144</name>
</gene>
<name>A0A4R6UAM0_9BURK</name>
<dbReference type="Proteomes" id="UP000295510">
    <property type="component" value="Unassembled WGS sequence"/>
</dbReference>
<protein>
    <submittedName>
        <fullName evidence="7">16S rRNA (Cytosine1407-C5)-methyltransferase</fullName>
    </submittedName>
</protein>
<keyword evidence="2 5" id="KW-0808">Transferase</keyword>
<dbReference type="InterPro" id="IPR023267">
    <property type="entry name" value="RCMT"/>
</dbReference>
<dbReference type="OrthoDB" id="9810297at2"/>
<dbReference type="GO" id="GO:0003723">
    <property type="term" value="F:RNA binding"/>
    <property type="evidence" value="ECO:0007669"/>
    <property type="project" value="UniProtKB-UniRule"/>
</dbReference>
<reference evidence="7 8" key="1">
    <citation type="submission" date="2019-03" db="EMBL/GenBank/DDBJ databases">
        <title>Genomic Encyclopedia of Type Strains, Phase IV (KMG-IV): sequencing the most valuable type-strain genomes for metagenomic binning, comparative biology and taxonomic classification.</title>
        <authorList>
            <person name="Goeker M."/>
        </authorList>
    </citation>
    <scope>NUCLEOTIDE SEQUENCE [LARGE SCALE GENOMIC DNA]</scope>
    <source>
        <strain evidence="7 8">DSM 19605</strain>
    </source>
</reference>
<feature type="binding site" evidence="5">
    <location>
        <begin position="130"/>
        <end position="136"/>
    </location>
    <ligand>
        <name>S-adenosyl-L-methionine</name>
        <dbReference type="ChEBI" id="CHEBI:59789"/>
    </ligand>
</feature>
<keyword evidence="1 5" id="KW-0489">Methyltransferase</keyword>
<feature type="binding site" evidence="5">
    <location>
        <position position="199"/>
    </location>
    <ligand>
        <name>S-adenosyl-L-methionine</name>
        <dbReference type="ChEBI" id="CHEBI:59789"/>
    </ligand>
</feature>
<accession>A0A4R6UAM0</accession>
<dbReference type="Pfam" id="PF01189">
    <property type="entry name" value="Methyltr_RsmB-F"/>
    <property type="match status" value="1"/>
</dbReference>
<sequence length="330" mass="35484">MNTPAPPSGATSTWPPLPAAFVALLDAVIPADRRASVERSYIEPKAVAFRLNPLRGHPEATWAALCADTDTPPQPLPGVPGVFTVGPSQRPWLTHHPAAGDGRLYIQGLSSMAAVWALDPQPGEEILDLAAAPGGKTSYVAALMQGQGRLAAVEPVKARFHRLKANLQRLGAGHVHTYLKDGTVVGKLTPERFDRVLLDAPCSSEAQFTRLDPESWAHWSPKKVKDSARLQARLIRSAWAALKPGGRLVYSTCSLSPEENELTVQGLLAQQPDATVEAITLPTPPGILPTLPGLTEWQGQALDPRLAWSLRVLPSDHTDAFYVCCLRKAA</sequence>
<keyword evidence="8" id="KW-1185">Reference proteome</keyword>
<feature type="binding site" evidence="5">
    <location>
        <position position="154"/>
    </location>
    <ligand>
        <name>S-adenosyl-L-methionine</name>
        <dbReference type="ChEBI" id="CHEBI:59789"/>
    </ligand>
</feature>
<organism evidence="7 8">
    <name type="scientific">Tepidicella xavieri</name>
    <dbReference type="NCBI Taxonomy" id="360241"/>
    <lineage>
        <taxon>Bacteria</taxon>
        <taxon>Pseudomonadati</taxon>
        <taxon>Pseudomonadota</taxon>
        <taxon>Betaproteobacteria</taxon>
        <taxon>Burkholderiales</taxon>
        <taxon>Tepidicella</taxon>
    </lineage>
</organism>